<keyword evidence="4" id="KW-0004">4Fe-4S</keyword>
<proteinExistence type="inferred from homology"/>
<comment type="cofactor">
    <cofactor evidence="1">
        <name>[4Fe-4S] cluster</name>
        <dbReference type="ChEBI" id="CHEBI:49883"/>
    </cofactor>
</comment>
<keyword evidence="10" id="KW-1015">Disulfide bond</keyword>
<dbReference type="PANTHER" id="PTHR38839">
    <property type="entry name" value="TRANSCRIPTIONAL REGULATOR WHID-RELATED"/>
    <property type="match status" value="1"/>
</dbReference>
<evidence type="ECO:0000256" key="5">
    <source>
        <dbReference type="ARBA" id="ARBA00022723"/>
    </source>
</evidence>
<evidence type="ECO:0000256" key="12">
    <source>
        <dbReference type="SAM" id="MobiDB-lite"/>
    </source>
</evidence>
<evidence type="ECO:0000256" key="8">
    <source>
        <dbReference type="ARBA" id="ARBA00023015"/>
    </source>
</evidence>
<protein>
    <submittedName>
        <fullName evidence="14">WhiB family transcriptional regulator</fullName>
    </submittedName>
</protein>
<accession>A0ABW2VX50</accession>
<evidence type="ECO:0000259" key="13">
    <source>
        <dbReference type="PROSITE" id="PS51674"/>
    </source>
</evidence>
<gene>
    <name evidence="14" type="ORF">ACFQZP_40180</name>
</gene>
<feature type="compositionally biased region" description="Low complexity" evidence="12">
    <location>
        <begin position="19"/>
        <end position="30"/>
    </location>
</feature>
<sequence>MTAALAEFPRLAGSEPCQAPDADPDWWSSDDTNDRAAAQLACMSCPIREGCLAWALDHPSAAGDVIWAGTTRRRREQLRREFRSTPSKESP</sequence>
<evidence type="ECO:0000256" key="9">
    <source>
        <dbReference type="ARBA" id="ARBA00023125"/>
    </source>
</evidence>
<comment type="similarity">
    <text evidence="3">Belongs to the WhiB family.</text>
</comment>
<evidence type="ECO:0000256" key="3">
    <source>
        <dbReference type="ARBA" id="ARBA00006597"/>
    </source>
</evidence>
<keyword evidence="11" id="KW-0804">Transcription</keyword>
<feature type="domain" description="4Fe-4S Wbl-type" evidence="13">
    <location>
        <begin position="16"/>
        <end position="77"/>
    </location>
</feature>
<keyword evidence="9" id="KW-0238">DNA-binding</keyword>
<evidence type="ECO:0000256" key="7">
    <source>
        <dbReference type="ARBA" id="ARBA00023014"/>
    </source>
</evidence>
<reference evidence="15" key="1">
    <citation type="journal article" date="2019" name="Int. J. Syst. Evol. Microbiol.">
        <title>The Global Catalogue of Microorganisms (GCM) 10K type strain sequencing project: providing services to taxonomists for standard genome sequencing and annotation.</title>
        <authorList>
            <consortium name="The Broad Institute Genomics Platform"/>
            <consortium name="The Broad Institute Genome Sequencing Center for Infectious Disease"/>
            <person name="Wu L."/>
            <person name="Ma J."/>
        </authorList>
    </citation>
    <scope>NUCLEOTIDE SEQUENCE [LARGE SCALE GENOMIC DNA]</scope>
    <source>
        <strain evidence="15">CGMCC 4.7198</strain>
    </source>
</reference>
<dbReference type="InterPro" id="IPR034768">
    <property type="entry name" value="4FE4S_WBL"/>
</dbReference>
<dbReference type="RefSeq" id="WP_381255948.1">
    <property type="nucleotide sequence ID" value="NZ_JBHTBI010000014.1"/>
</dbReference>
<evidence type="ECO:0000313" key="14">
    <source>
        <dbReference type="EMBL" id="MFD0287741.1"/>
    </source>
</evidence>
<keyword evidence="7" id="KW-0411">Iron-sulfur</keyword>
<evidence type="ECO:0000256" key="11">
    <source>
        <dbReference type="ARBA" id="ARBA00023163"/>
    </source>
</evidence>
<keyword evidence="8" id="KW-0805">Transcription regulation</keyword>
<evidence type="ECO:0000256" key="1">
    <source>
        <dbReference type="ARBA" id="ARBA00001966"/>
    </source>
</evidence>
<dbReference type="EMBL" id="JBHTEC010000004">
    <property type="protein sequence ID" value="MFD0287741.1"/>
    <property type="molecule type" value="Genomic_DNA"/>
</dbReference>
<dbReference type="Proteomes" id="UP001596957">
    <property type="component" value="Unassembled WGS sequence"/>
</dbReference>
<comment type="caution">
    <text evidence="14">The sequence shown here is derived from an EMBL/GenBank/DDBJ whole genome shotgun (WGS) entry which is preliminary data.</text>
</comment>
<comment type="subcellular location">
    <subcellularLocation>
        <location evidence="2">Cytoplasm</location>
    </subcellularLocation>
</comment>
<evidence type="ECO:0000256" key="10">
    <source>
        <dbReference type="ARBA" id="ARBA00023157"/>
    </source>
</evidence>
<keyword evidence="15" id="KW-1185">Reference proteome</keyword>
<evidence type="ECO:0000256" key="2">
    <source>
        <dbReference type="ARBA" id="ARBA00004496"/>
    </source>
</evidence>
<evidence type="ECO:0000256" key="6">
    <source>
        <dbReference type="ARBA" id="ARBA00023004"/>
    </source>
</evidence>
<evidence type="ECO:0000256" key="4">
    <source>
        <dbReference type="ARBA" id="ARBA00022485"/>
    </source>
</evidence>
<dbReference type="Pfam" id="PF02467">
    <property type="entry name" value="Whib"/>
    <property type="match status" value="1"/>
</dbReference>
<feature type="region of interest" description="Disordered" evidence="12">
    <location>
        <begin position="1"/>
        <end position="31"/>
    </location>
</feature>
<dbReference type="InterPro" id="IPR003482">
    <property type="entry name" value="Whib"/>
</dbReference>
<name>A0ABW2VX50_9ACTN</name>
<keyword evidence="6" id="KW-0408">Iron</keyword>
<dbReference type="PROSITE" id="PS51674">
    <property type="entry name" value="4FE4S_WBL"/>
    <property type="match status" value="1"/>
</dbReference>
<keyword evidence="5" id="KW-0479">Metal-binding</keyword>
<organism evidence="14 15">
    <name type="scientific">Streptomyces lutosisoli</name>
    <dbReference type="NCBI Taxonomy" id="2665721"/>
    <lineage>
        <taxon>Bacteria</taxon>
        <taxon>Bacillati</taxon>
        <taxon>Actinomycetota</taxon>
        <taxon>Actinomycetes</taxon>
        <taxon>Kitasatosporales</taxon>
        <taxon>Streptomycetaceae</taxon>
        <taxon>Streptomyces</taxon>
    </lineage>
</organism>
<evidence type="ECO:0000313" key="15">
    <source>
        <dbReference type="Proteomes" id="UP001596957"/>
    </source>
</evidence>